<comment type="similarity">
    <text evidence="10 11">Belongs to the class-I aminoacyl-tRNA synthetase family. ValS type 2 subfamily.</text>
</comment>
<keyword evidence="4 11" id="KW-0547">Nucleotide-binding</keyword>
<comment type="catalytic activity">
    <reaction evidence="8 11">
        <text>tRNA(Val) + L-valine + ATP = L-valyl-tRNA(Val) + AMP + diphosphate</text>
        <dbReference type="Rhea" id="RHEA:10704"/>
        <dbReference type="Rhea" id="RHEA-COMP:9672"/>
        <dbReference type="Rhea" id="RHEA-COMP:9708"/>
        <dbReference type="ChEBI" id="CHEBI:30616"/>
        <dbReference type="ChEBI" id="CHEBI:33019"/>
        <dbReference type="ChEBI" id="CHEBI:57762"/>
        <dbReference type="ChEBI" id="CHEBI:78442"/>
        <dbReference type="ChEBI" id="CHEBI:78537"/>
        <dbReference type="ChEBI" id="CHEBI:456215"/>
        <dbReference type="EC" id="6.1.1.9"/>
    </reaction>
</comment>
<comment type="domain">
    <text evidence="11">ValRS has two distinct active sites: one for aminoacylation and one for editing. The misactivated threonine is translocated from the active site to the editing site.</text>
</comment>
<dbReference type="PATRIC" id="fig|1604004.4.peg.288"/>
<dbReference type="FunFam" id="3.40.50.620:FF:000192">
    <property type="entry name" value="Valine--tRNA ligase"/>
    <property type="match status" value="1"/>
</dbReference>
<dbReference type="HAMAP" id="MF_02005">
    <property type="entry name" value="Val_tRNA_synth_type2"/>
    <property type="match status" value="1"/>
</dbReference>
<evidence type="ECO:0000256" key="10">
    <source>
        <dbReference type="ARBA" id="ARBA00061452"/>
    </source>
</evidence>
<keyword evidence="2 11" id="KW-0963">Cytoplasm</keyword>
<dbReference type="STRING" id="1604004.HLASA_0274"/>
<dbReference type="Pfam" id="PF00133">
    <property type="entry name" value="tRNA-synt_1"/>
    <property type="match status" value="1"/>
</dbReference>
<dbReference type="OrthoDB" id="23906at2157"/>
<dbReference type="Gene3D" id="1.10.730.10">
    <property type="entry name" value="Isoleucyl-tRNA Synthetase, Domain 1"/>
    <property type="match status" value="1"/>
</dbReference>
<evidence type="ECO:0000256" key="2">
    <source>
        <dbReference type="ARBA" id="ARBA00022490"/>
    </source>
</evidence>
<dbReference type="Proteomes" id="UP000069906">
    <property type="component" value="Chromosome"/>
</dbReference>
<evidence type="ECO:0000256" key="11">
    <source>
        <dbReference type="HAMAP-Rule" id="MF_02005"/>
    </source>
</evidence>
<accession>A0A0F7PBR5</accession>
<comment type="subcellular location">
    <subcellularLocation>
        <location evidence="1 11">Cytoplasm</location>
    </subcellularLocation>
</comment>
<feature type="binding site" evidence="11">
    <location>
        <position position="531"/>
    </location>
    <ligand>
        <name>ATP</name>
        <dbReference type="ChEBI" id="CHEBI:30616"/>
    </ligand>
</feature>
<evidence type="ECO:0000313" key="16">
    <source>
        <dbReference type="Proteomes" id="UP000060390"/>
    </source>
</evidence>
<keyword evidence="6 11" id="KW-0648">Protein biosynthesis</keyword>
<dbReference type="Gene3D" id="3.90.740.10">
    <property type="entry name" value="Valyl/Leucyl/Isoleucyl-tRNA synthetase, editing domain"/>
    <property type="match status" value="1"/>
</dbReference>
<dbReference type="InterPro" id="IPR002303">
    <property type="entry name" value="Valyl-tRNA_ligase"/>
</dbReference>
<dbReference type="GO" id="GO:0004832">
    <property type="term" value="F:valine-tRNA ligase activity"/>
    <property type="evidence" value="ECO:0007669"/>
    <property type="project" value="UniProtKB-UniRule"/>
</dbReference>
<keyword evidence="7 11" id="KW-0030">Aminoacyl-tRNA synthetase</keyword>
<evidence type="ECO:0000313" key="17">
    <source>
        <dbReference type="Proteomes" id="UP000069906"/>
    </source>
</evidence>
<dbReference type="Gene3D" id="3.40.50.620">
    <property type="entry name" value="HUPs"/>
    <property type="match status" value="2"/>
</dbReference>
<dbReference type="GO" id="GO:0005524">
    <property type="term" value="F:ATP binding"/>
    <property type="evidence" value="ECO:0007669"/>
    <property type="project" value="UniProtKB-UniRule"/>
</dbReference>
<dbReference type="Proteomes" id="UP000060390">
    <property type="component" value="Chromosome"/>
</dbReference>
<dbReference type="HOGENOM" id="CLU_001493_0_2_2"/>
<organism evidence="14 17">
    <name type="scientific">Halanaeroarchaeum sulfurireducens</name>
    <dbReference type="NCBI Taxonomy" id="1604004"/>
    <lineage>
        <taxon>Archaea</taxon>
        <taxon>Methanobacteriati</taxon>
        <taxon>Methanobacteriota</taxon>
        <taxon>Stenosarchaea group</taxon>
        <taxon>Halobacteria</taxon>
        <taxon>Halobacteriales</taxon>
        <taxon>Halobacteriaceae</taxon>
        <taxon>Halanaeroarchaeum</taxon>
    </lineage>
</organism>
<evidence type="ECO:0000256" key="7">
    <source>
        <dbReference type="ARBA" id="ARBA00023146"/>
    </source>
</evidence>
<dbReference type="PANTHER" id="PTHR11946">
    <property type="entry name" value="VALYL-TRNA SYNTHETASES"/>
    <property type="match status" value="1"/>
</dbReference>
<feature type="short sequence motif" description="'HIGH' region" evidence="11">
    <location>
        <begin position="45"/>
        <end position="55"/>
    </location>
</feature>
<dbReference type="InterPro" id="IPR001412">
    <property type="entry name" value="aa-tRNA-synth_I_CS"/>
</dbReference>
<dbReference type="PROSITE" id="PS00178">
    <property type="entry name" value="AA_TRNA_LIGASE_I"/>
    <property type="match status" value="1"/>
</dbReference>
<dbReference type="SUPFAM" id="SSF52374">
    <property type="entry name" value="Nucleotidylyl transferase"/>
    <property type="match status" value="1"/>
</dbReference>
<keyword evidence="3 11" id="KW-0436">Ligase</keyword>
<evidence type="ECO:0000259" key="13">
    <source>
        <dbReference type="Pfam" id="PF08264"/>
    </source>
</evidence>
<dbReference type="Gene3D" id="3.30.720.200">
    <property type="match status" value="1"/>
</dbReference>
<dbReference type="SUPFAM" id="SSF47323">
    <property type="entry name" value="Anticodon-binding domain of a subclass of class I aminoacyl-tRNA synthetases"/>
    <property type="match status" value="1"/>
</dbReference>
<evidence type="ECO:0000256" key="8">
    <source>
        <dbReference type="ARBA" id="ARBA00047552"/>
    </source>
</evidence>
<keyword evidence="5 11" id="KW-0067">ATP-binding</keyword>
<dbReference type="KEGG" id="hsu:HLASF_0274"/>
<proteinExistence type="inferred from homology"/>
<dbReference type="KEGG" id="hsf:HLASA_0274"/>
<evidence type="ECO:0000256" key="6">
    <source>
        <dbReference type="ARBA" id="ARBA00022917"/>
    </source>
</evidence>
<evidence type="ECO:0000256" key="3">
    <source>
        <dbReference type="ARBA" id="ARBA00022598"/>
    </source>
</evidence>
<dbReference type="InterPro" id="IPR013155">
    <property type="entry name" value="M/V/L/I-tRNA-synth_anticd-bd"/>
</dbReference>
<dbReference type="InterPro" id="IPR022874">
    <property type="entry name" value="Valine-tRNA_ligase_type_2"/>
</dbReference>
<dbReference type="GeneID" id="26009647"/>
<evidence type="ECO:0000256" key="1">
    <source>
        <dbReference type="ARBA" id="ARBA00004496"/>
    </source>
</evidence>
<dbReference type="InterPro" id="IPR009080">
    <property type="entry name" value="tRNAsynth_Ia_anticodon-bd"/>
</dbReference>
<dbReference type="PRINTS" id="PR00986">
    <property type="entry name" value="TRNASYNTHVAL"/>
</dbReference>
<evidence type="ECO:0000259" key="12">
    <source>
        <dbReference type="Pfam" id="PF00133"/>
    </source>
</evidence>
<reference evidence="16" key="2">
    <citation type="submission" date="2015-05" db="EMBL/GenBank/DDBJ databases">
        <title>Complete genome sequence of Halanaeroarchaeum sulfurireducens type strain M27-SA2, a sulfate-reducer haloarchaeon from marine anoxic lake Medee.</title>
        <authorList>
            <person name="Messina E."/>
            <person name="Kublanov I.V."/>
            <person name="Toshchakov S."/>
            <person name="Arcadi E."/>
            <person name="La Spada G."/>
            <person name="La Cono V."/>
            <person name="Yakimov M.M."/>
        </authorList>
    </citation>
    <scope>NUCLEOTIDE SEQUENCE [LARGE SCALE GENOMIC DNA]</scope>
    <source>
        <strain evidence="16">M27-SA2</strain>
    </source>
</reference>
<dbReference type="EC" id="6.1.1.9" evidence="11"/>
<dbReference type="PANTHER" id="PTHR11946:SF93">
    <property type="entry name" value="VALINE--TRNA LIGASE, CHLOROPLASTIC_MITOCHONDRIAL 2"/>
    <property type="match status" value="1"/>
</dbReference>
<dbReference type="AlphaFoldDB" id="A0A0F7PBR5"/>
<dbReference type="GO" id="GO:0002161">
    <property type="term" value="F:aminoacyl-tRNA deacylase activity"/>
    <property type="evidence" value="ECO:0007669"/>
    <property type="project" value="InterPro"/>
</dbReference>
<dbReference type="CDD" id="cd00817">
    <property type="entry name" value="ValRS_core"/>
    <property type="match status" value="1"/>
</dbReference>
<reference evidence="15 16" key="3">
    <citation type="journal article" date="2016" name="Stand. Genomic Sci.">
        <title>Complete genome sequence of 'Halanaeroarchaeum sulfurireducens' M27-SA2, a sulfur-reducing and acetate-oxidizing haloarchaeon from the deep-sea hypersaline anoxic lake Medee.</title>
        <authorList>
            <person name="Messina E."/>
            <person name="Sorokin D.Y."/>
            <person name="Kublanov I.V."/>
            <person name="Toshchakov S."/>
            <person name="Lopatina A."/>
            <person name="Arcadi E."/>
            <person name="Smedile F."/>
            <person name="La Spada G."/>
            <person name="La Cono V."/>
            <person name="Yakimov M.M."/>
        </authorList>
    </citation>
    <scope>NUCLEOTIDE SEQUENCE [LARGE SCALE GENOMIC DNA]</scope>
    <source>
        <strain evidence="15 16">M27-SA2</strain>
    </source>
</reference>
<dbReference type="CDD" id="cd07962">
    <property type="entry name" value="Anticodon_Ia_Val"/>
    <property type="match status" value="1"/>
</dbReference>
<dbReference type="SUPFAM" id="SSF50677">
    <property type="entry name" value="ValRS/IleRS/LeuRS editing domain"/>
    <property type="match status" value="1"/>
</dbReference>
<dbReference type="NCBIfam" id="TIGR00422">
    <property type="entry name" value="valS"/>
    <property type="match status" value="1"/>
</dbReference>
<feature type="short sequence motif" description="'KMSKS' region" evidence="11">
    <location>
        <begin position="528"/>
        <end position="532"/>
    </location>
</feature>
<evidence type="ECO:0000256" key="4">
    <source>
        <dbReference type="ARBA" id="ARBA00022741"/>
    </source>
</evidence>
<name>A0A0F7PBR5_9EURY</name>
<dbReference type="EMBL" id="CP008874">
    <property type="protein sequence ID" value="AKH96783.1"/>
    <property type="molecule type" value="Genomic_DNA"/>
</dbReference>
<feature type="domain" description="Methionyl/Valyl/Leucyl/Isoleucyl-tRNA synthetase anticodon-binding" evidence="13">
    <location>
        <begin position="609"/>
        <end position="752"/>
    </location>
</feature>
<protein>
    <recommendedName>
        <fullName evidence="11">Valine--tRNA ligase</fullName>
        <ecNumber evidence="11">6.1.1.9</ecNumber>
    </recommendedName>
    <alternativeName>
        <fullName evidence="11">Valyl-tRNA synthetase</fullName>
        <shortName evidence="11">ValRS</shortName>
    </alternativeName>
</protein>
<keyword evidence="17" id="KW-1185">Reference proteome</keyword>
<sequence>MTDDIPADYEPDEVEPKWQREWQDSDVYEYTDTGATDYVIDTPPPYPTGDLHIGHGLNWSYMDFAARYHRLQGDDVLFPQGWDCHGLPTEVKVEEIHDIHRTDVPREEFREMCIEQTETQIDSMKETMVELGFSQDWSAEYRTMDADYWEKTQRSFVAMADEEYVYRDDHPVNWCPRCQTAIADAEVENEEREGTLYDITFPGVDGEDVRIATTRPELLAATSAVAVHPEDDRYEGRVGDTVEVPLFGQEVEILADEEVDPDFGSGAVMISTFGDKQDVTWWAEYDLELRSVLTEDGTLSAAAGEYEGLSIEAAKEAIPNDLEEAGVLEGSEPVEQSVGTCWRCDTPIEILSKDQWFVEVRKAEILEKAREVEWIPEHMYARLEEWTEGMDWDWVISRQRVFATPIPAWQCDSCGHWHVAGDDELPVDPTDEAPAVDACPECGADAWTGETDVMDTWMDSSITPLHITGWPEDLDLDEFDPVALRPQGHDIIRTWAFYTLLRTGGLTGQKPWDSILINGMVFGPDGNKMSKSRGNVVQPDEAIEEHSADAVRQALALGGQPGSDVQFQWKEVTAASRFLTKLWNIARFASDHFDAETADIQDPAYRDADRWILSKATRVADQVETEMDDYRFDAALQQVREFVWSDLADDYVELVKGRLYGGRPGERDAARKALYLVISASLRMLAPFSPHATEELWHHLPGTEGSVHAADWPRIDVHDEDAEDAGAVIAETASEIRAWKSDQGLPLNADLERVEVYLDERREHAIDTYDLSETVNAPIRVMEGEPDIELAPVDVHPDEAKIGPEFRSQAGDVMAALQAAAPSEVQASLDSGGPLQLELDDGEVVELEPGMVDVEEEFRAQSGEEVAVLDVSFGTVLVFP</sequence>
<feature type="domain" description="Aminoacyl-tRNA synthetase class Ia" evidence="12">
    <location>
        <begin position="18"/>
        <end position="567"/>
    </location>
</feature>
<dbReference type="FunFam" id="1.10.730.10:FF:000033">
    <property type="entry name" value="Valine--tRNA ligase"/>
    <property type="match status" value="1"/>
</dbReference>
<evidence type="ECO:0000256" key="5">
    <source>
        <dbReference type="ARBA" id="ARBA00022840"/>
    </source>
</evidence>
<dbReference type="RefSeq" id="WP_050047620.1">
    <property type="nucleotide sequence ID" value="NZ_CP008874.1"/>
</dbReference>
<evidence type="ECO:0000313" key="15">
    <source>
        <dbReference type="EMBL" id="ALG81185.1"/>
    </source>
</evidence>
<dbReference type="InterPro" id="IPR002300">
    <property type="entry name" value="aa-tRNA-synth_Ia"/>
</dbReference>
<gene>
    <name evidence="11 14" type="primary">valS</name>
    <name evidence="15" type="ORF">HLASA_0274</name>
    <name evidence="14" type="ORF">HLASF_0274</name>
</gene>
<reference evidence="14 17" key="1">
    <citation type="journal article" date="2015" name="ISME J.">
        <title>Elemental sulfur and acetate can support life of a novel strictly anaerobic haloarchaeon.</title>
        <authorList>
            <person name="Sorokin D.Y."/>
            <person name="Kublanov I.V."/>
            <person name="Gavrilov S.N."/>
            <person name="Rojo D."/>
            <person name="Roman P."/>
            <person name="Golyshin P.N."/>
            <person name="Slepak V.Z."/>
            <person name="Smedile F."/>
            <person name="Ferrer M."/>
            <person name="Messina E."/>
            <person name="La Cono V."/>
            <person name="Yakimov M.M."/>
        </authorList>
    </citation>
    <scope>NUCLEOTIDE SEQUENCE [LARGE SCALE GENOMIC DNA]</scope>
    <source>
        <strain evidence="14 17">HSR2</strain>
    </source>
</reference>
<dbReference type="NCBIfam" id="NF009687">
    <property type="entry name" value="PRK13208.1"/>
    <property type="match status" value="1"/>
</dbReference>
<dbReference type="InterPro" id="IPR009008">
    <property type="entry name" value="Val/Leu/Ile-tRNA-synth_edit"/>
</dbReference>
<evidence type="ECO:0000256" key="9">
    <source>
        <dbReference type="ARBA" id="ARBA00055630"/>
    </source>
</evidence>
<dbReference type="Pfam" id="PF08264">
    <property type="entry name" value="Anticodon_1"/>
    <property type="match status" value="1"/>
</dbReference>
<evidence type="ECO:0000313" key="14">
    <source>
        <dbReference type="EMBL" id="AKH96783.1"/>
    </source>
</evidence>
<comment type="function">
    <text evidence="9 11">Catalyzes the attachment of valine to tRNA(Val). As ValRS can inadvertently accommodate and process structurally similar amino acids such as threonine, to avoid such errors, it has a 'posttransfer' editing activity that hydrolyzes mischarged Thr-tRNA(Val) in a tRNA-dependent manner.</text>
</comment>
<dbReference type="GO" id="GO:0005829">
    <property type="term" value="C:cytosol"/>
    <property type="evidence" value="ECO:0007669"/>
    <property type="project" value="TreeGrafter"/>
</dbReference>
<dbReference type="EMBL" id="CP011564">
    <property type="protein sequence ID" value="ALG81185.1"/>
    <property type="molecule type" value="Genomic_DNA"/>
</dbReference>
<dbReference type="GO" id="GO:0006438">
    <property type="term" value="P:valyl-tRNA aminoacylation"/>
    <property type="evidence" value="ECO:0007669"/>
    <property type="project" value="UniProtKB-UniRule"/>
</dbReference>
<dbReference type="InterPro" id="IPR033705">
    <property type="entry name" value="Anticodon_Ia_Val"/>
</dbReference>
<dbReference type="InterPro" id="IPR014729">
    <property type="entry name" value="Rossmann-like_a/b/a_fold"/>
</dbReference>